<reference evidence="1" key="1">
    <citation type="submission" date="2022-07" db="EMBL/GenBank/DDBJ databases">
        <title>Phylogenomic reconstructions and comparative analyses of Kickxellomycotina fungi.</title>
        <authorList>
            <person name="Reynolds N.K."/>
            <person name="Stajich J.E."/>
            <person name="Barry K."/>
            <person name="Grigoriev I.V."/>
            <person name="Crous P."/>
            <person name="Smith M.E."/>
        </authorList>
    </citation>
    <scope>NUCLEOTIDE SEQUENCE</scope>
    <source>
        <strain evidence="1">CBS 190363</strain>
    </source>
</reference>
<keyword evidence="1" id="KW-0378">Hydrolase</keyword>
<proteinExistence type="predicted"/>
<accession>A0ACC1LZY9</accession>
<evidence type="ECO:0000313" key="2">
    <source>
        <dbReference type="Proteomes" id="UP001139981"/>
    </source>
</evidence>
<dbReference type="EMBL" id="JANBVB010001056">
    <property type="protein sequence ID" value="KAJ2891226.1"/>
    <property type="molecule type" value="Genomic_DNA"/>
</dbReference>
<protein>
    <submittedName>
        <fullName evidence="1">DNA replication licensing factor mcm8</fullName>
        <ecNumber evidence="1">3.6.4.12</ecNumber>
    </submittedName>
</protein>
<keyword evidence="2" id="KW-1185">Reference proteome</keyword>
<dbReference type="Proteomes" id="UP001139981">
    <property type="component" value="Unassembled WGS sequence"/>
</dbReference>
<gene>
    <name evidence="1" type="primary">MCM8_1</name>
    <name evidence="1" type="ORF">IWW38_003716</name>
</gene>
<name>A0ACC1LZY9_9FUNG</name>
<sequence>MLALFGARKRVADERGSINIRSDSHVLVVGDPGLGKSQMLTAVGQIAPRGVYVCGTSGISSSGLTVTLVKEAGSGDFALEAGALVLSDMGCCAIDEFDKISSEHSSLLEAMEQQSISIAKGGLVCSLPARASVIAAANPAGGHYNKAKTVAENLKINSALLSRFDLIFILLDRPNADMDRFLSEHVMALHSGAMASGGGSHFAAAEAAAADVSEGSVNIKQWLQLQPGERIDPIPPLLLRKYVAYARKYVHPRLSPAATLKLKQFYLELRKGHRALDSTPITTRQLEALVRLAEARARAELREVVTEGDAENVIEIMKYSLFQTYEDEDGMMDYGRSQMGTGTSRTSDIKRFVERLHRISEETYNNMFTYDMLLRTATEMNLRFSNFQDVVDKLNNQSYLIKKGPRSFQLTTF</sequence>
<organism evidence="1 2">
    <name type="scientific">Coemansia aciculifera</name>
    <dbReference type="NCBI Taxonomy" id="417176"/>
    <lineage>
        <taxon>Eukaryota</taxon>
        <taxon>Fungi</taxon>
        <taxon>Fungi incertae sedis</taxon>
        <taxon>Zoopagomycota</taxon>
        <taxon>Kickxellomycotina</taxon>
        <taxon>Kickxellomycetes</taxon>
        <taxon>Kickxellales</taxon>
        <taxon>Kickxellaceae</taxon>
        <taxon>Coemansia</taxon>
    </lineage>
</organism>
<dbReference type="EC" id="3.6.4.12" evidence="1"/>
<comment type="caution">
    <text evidence="1">The sequence shown here is derived from an EMBL/GenBank/DDBJ whole genome shotgun (WGS) entry which is preliminary data.</text>
</comment>
<evidence type="ECO:0000313" key="1">
    <source>
        <dbReference type="EMBL" id="KAJ2891226.1"/>
    </source>
</evidence>